<gene>
    <name evidence="5" type="ORF">SAMN05421504_101458</name>
</gene>
<dbReference type="InterPro" id="IPR001387">
    <property type="entry name" value="Cro/C1-type_HTH"/>
</dbReference>
<dbReference type="AlphaFoldDB" id="A0A1H2T4T4"/>
<reference evidence="5 6" key="1">
    <citation type="submission" date="2016-10" db="EMBL/GenBank/DDBJ databases">
        <authorList>
            <person name="de Groot N.N."/>
        </authorList>
    </citation>
    <scope>NUCLEOTIDE SEQUENCE [LARGE SCALE GENOMIC DNA]</scope>
    <source>
        <strain evidence="5 6">CPCC 202699</strain>
    </source>
</reference>
<dbReference type="SUPFAM" id="SSF50978">
    <property type="entry name" value="WD40 repeat-like"/>
    <property type="match status" value="1"/>
</dbReference>
<feature type="repeat" description="WD" evidence="3">
    <location>
        <begin position="750"/>
        <end position="791"/>
    </location>
</feature>
<evidence type="ECO:0000313" key="6">
    <source>
        <dbReference type="Proteomes" id="UP000199515"/>
    </source>
</evidence>
<dbReference type="Pfam" id="PF13560">
    <property type="entry name" value="HTH_31"/>
    <property type="match status" value="1"/>
</dbReference>
<dbReference type="InterPro" id="IPR049052">
    <property type="entry name" value="nSTAND1"/>
</dbReference>
<dbReference type="Pfam" id="PF20703">
    <property type="entry name" value="nSTAND1"/>
    <property type="match status" value="1"/>
</dbReference>
<feature type="repeat" description="WD" evidence="3">
    <location>
        <begin position="660"/>
        <end position="693"/>
    </location>
</feature>
<dbReference type="InterPro" id="IPR036322">
    <property type="entry name" value="WD40_repeat_dom_sf"/>
</dbReference>
<dbReference type="InterPro" id="IPR019775">
    <property type="entry name" value="WD40_repeat_CS"/>
</dbReference>
<feature type="repeat" description="WD" evidence="3">
    <location>
        <begin position="885"/>
        <end position="926"/>
    </location>
</feature>
<dbReference type="CDD" id="cd00200">
    <property type="entry name" value="WD40"/>
    <property type="match status" value="1"/>
</dbReference>
<dbReference type="RefSeq" id="WP_091285920.1">
    <property type="nucleotide sequence ID" value="NZ_FNON01000001.1"/>
</dbReference>
<keyword evidence="6" id="KW-1185">Reference proteome</keyword>
<feature type="repeat" description="WD" evidence="3">
    <location>
        <begin position="840"/>
        <end position="873"/>
    </location>
</feature>
<dbReference type="SMART" id="SM00530">
    <property type="entry name" value="HTH_XRE"/>
    <property type="match status" value="1"/>
</dbReference>
<dbReference type="PANTHER" id="PTHR19879:SF9">
    <property type="entry name" value="TRANSCRIPTION INITIATION FACTOR TFIID SUBUNIT 5"/>
    <property type="match status" value="1"/>
</dbReference>
<dbReference type="SMART" id="SM00320">
    <property type="entry name" value="WD40"/>
    <property type="match status" value="7"/>
</dbReference>
<evidence type="ECO:0000256" key="2">
    <source>
        <dbReference type="ARBA" id="ARBA00022737"/>
    </source>
</evidence>
<keyword evidence="1 3" id="KW-0853">WD repeat</keyword>
<dbReference type="PANTHER" id="PTHR19879">
    <property type="entry name" value="TRANSCRIPTION INITIATION FACTOR TFIID"/>
    <property type="match status" value="1"/>
</dbReference>
<keyword evidence="2" id="KW-0677">Repeat</keyword>
<dbReference type="OrthoDB" id="166850at2"/>
<protein>
    <submittedName>
        <fullName evidence="5">WD domain-containing protein, G-beta repeat-containing protein</fullName>
    </submittedName>
</protein>
<accession>A0A1H2T4T4</accession>
<dbReference type="InterPro" id="IPR015943">
    <property type="entry name" value="WD40/YVTN_repeat-like_dom_sf"/>
</dbReference>
<dbReference type="PROSITE" id="PS50082">
    <property type="entry name" value="WD_REPEATS_2"/>
    <property type="match status" value="7"/>
</dbReference>
<name>A0A1H2T4T4_9PSEU</name>
<evidence type="ECO:0000259" key="4">
    <source>
        <dbReference type="SMART" id="SM00530"/>
    </source>
</evidence>
<dbReference type="Pfam" id="PF00400">
    <property type="entry name" value="WD40"/>
    <property type="match status" value="7"/>
</dbReference>
<feature type="repeat" description="WD" evidence="3">
    <location>
        <begin position="615"/>
        <end position="656"/>
    </location>
</feature>
<feature type="repeat" description="WD" evidence="3">
    <location>
        <begin position="795"/>
        <end position="836"/>
    </location>
</feature>
<dbReference type="InterPro" id="IPR027417">
    <property type="entry name" value="P-loop_NTPase"/>
</dbReference>
<dbReference type="PROSITE" id="PS00678">
    <property type="entry name" value="WD_REPEATS_1"/>
    <property type="match status" value="6"/>
</dbReference>
<evidence type="ECO:0000313" key="5">
    <source>
        <dbReference type="EMBL" id="SDW38872.1"/>
    </source>
</evidence>
<dbReference type="Gene3D" id="2.130.10.10">
    <property type="entry name" value="YVTN repeat-like/Quinoprotein amine dehydrogenase"/>
    <property type="match status" value="4"/>
</dbReference>
<proteinExistence type="predicted"/>
<evidence type="ECO:0000256" key="3">
    <source>
        <dbReference type="PROSITE-ProRule" id="PRU00221"/>
    </source>
</evidence>
<dbReference type="EMBL" id="FNON01000001">
    <property type="protein sequence ID" value="SDW38872.1"/>
    <property type="molecule type" value="Genomic_DNA"/>
</dbReference>
<organism evidence="5 6">
    <name type="scientific">Amycolatopsis xylanica</name>
    <dbReference type="NCBI Taxonomy" id="589385"/>
    <lineage>
        <taxon>Bacteria</taxon>
        <taxon>Bacillati</taxon>
        <taxon>Actinomycetota</taxon>
        <taxon>Actinomycetes</taxon>
        <taxon>Pseudonocardiales</taxon>
        <taxon>Pseudonocardiaceae</taxon>
        <taxon>Amycolatopsis</taxon>
    </lineage>
</organism>
<evidence type="ECO:0000256" key="1">
    <source>
        <dbReference type="ARBA" id="ARBA00022574"/>
    </source>
</evidence>
<dbReference type="Gene3D" id="3.40.50.300">
    <property type="entry name" value="P-loop containing nucleotide triphosphate hydrolases"/>
    <property type="match status" value="1"/>
</dbReference>
<feature type="repeat" description="WD" evidence="3">
    <location>
        <begin position="705"/>
        <end position="746"/>
    </location>
</feature>
<sequence length="953" mass="103762">MPRPERPIEGDDSALAWFAEDLRRLREKAGRPTYRQLSARAHYSAASLSEAAAGRKLPSLAVTLAFVDACDGDRGEWEARWRAVSAELSPSPGLPADIAGSVVPYAGLACFDVDDADRFFGRDTVIADVVKRVREQRFVGVFGASGVGKSSVLRAGLVTRMRKDAANRRVLVFTPGAHPIEECAVRLAELFGESVPELRAELAQDPENLHLRIRQAMAGLAEDAELLLVVDQFEEVFSLCEESAEREWFIDALVLAATVATSRARVVLGVRADFYGHCGRHPSLVSALRDAQVLIGPMSPDELREAITRPAAAADCTVETALVTRLVAEATGHPGVLPLLSHALLQTWRGRSGMTLTLAGYDKTGGIQHAVSRTAEEVYAGLSPARQTAVRHLFLRLTAPGDGAPDTRRRVSRRELGTDEDTGAVVDRLARARLLTLDHEYVEVAHEALIRHWPRLRGWLDDDREGLRLHRQLTDATDTWESLGGDSGALYRGTRLTRALDWATRNDTALTPRERKFLQASRTVEIKTSRRLRQLVALLSVVSLVAVTATIFAVRAQRTATTERNAARAQIVASEAVTLYPSDPELAVQLSLAAHKMAPTTRTRESLLSTVPLAVVTHPSEVLSVAFSPDRRTLVTGDDDHTVRLWDVADPRHPAAITTLPGHTAEINSVAFSPDGRTLVSGSYDRTVRLWDVTDVAHPAGLATITGHAEAVESVAFSPDGRTLATASIDHTLRLWDVADPRRPTETAMLKGPLDSLLKVVFSADGNLVAAAGKDRMVWLWDVSDRRDPVQLAAITGHTQVIAAAAFSPAGRVLATAGDDQTVRLWDVSDPRHPASLATLTGHADGIYAVSFSPDGRTLVSAGDDRAVKLWDVADPRHPVGMVTLSSHTDAVSSAVFSPDGRTLATGSWDNTTRLLDTDFQQAIDRACEHVRTPITEEQWERYFPDVTYERPC</sequence>
<dbReference type="PRINTS" id="PR00320">
    <property type="entry name" value="GPROTEINBRPT"/>
</dbReference>
<dbReference type="InterPro" id="IPR020472">
    <property type="entry name" value="WD40_PAC1"/>
</dbReference>
<feature type="domain" description="HTH cro/C1-type" evidence="4">
    <location>
        <begin position="21"/>
        <end position="77"/>
    </location>
</feature>
<dbReference type="SUPFAM" id="SSF52540">
    <property type="entry name" value="P-loop containing nucleoside triphosphate hydrolases"/>
    <property type="match status" value="1"/>
</dbReference>
<dbReference type="InterPro" id="IPR001680">
    <property type="entry name" value="WD40_rpt"/>
</dbReference>
<dbReference type="Proteomes" id="UP000199515">
    <property type="component" value="Unassembled WGS sequence"/>
</dbReference>
<dbReference type="PROSITE" id="PS50294">
    <property type="entry name" value="WD_REPEATS_REGION"/>
    <property type="match status" value="7"/>
</dbReference>
<dbReference type="STRING" id="589385.SAMN05421504_101458"/>